<protein>
    <recommendedName>
        <fullName evidence="1">DUF5895 domain-containing protein</fullName>
    </recommendedName>
</protein>
<dbReference type="Proteomes" id="UP000263517">
    <property type="component" value="Unassembled WGS sequence"/>
</dbReference>
<proteinExistence type="predicted"/>
<reference evidence="2 3" key="1">
    <citation type="journal article" date="2018" name="Nat. Biotechnol.">
        <title>A standardized bacterial taxonomy based on genome phylogeny substantially revises the tree of life.</title>
        <authorList>
            <person name="Parks D.H."/>
            <person name="Chuvochina M."/>
            <person name="Waite D.W."/>
            <person name="Rinke C."/>
            <person name="Skarshewski A."/>
            <person name="Chaumeil P.A."/>
            <person name="Hugenholtz P."/>
        </authorList>
    </citation>
    <scope>NUCLEOTIDE SEQUENCE [LARGE SCALE GENOMIC DNA]</scope>
    <source>
        <strain evidence="2">UBA11978</strain>
    </source>
</reference>
<evidence type="ECO:0000313" key="3">
    <source>
        <dbReference type="Proteomes" id="UP000263517"/>
    </source>
</evidence>
<evidence type="ECO:0000313" key="2">
    <source>
        <dbReference type="EMBL" id="HAW75033.1"/>
    </source>
</evidence>
<accession>A0A350P166</accession>
<dbReference type="AlphaFoldDB" id="A0A350P166"/>
<dbReference type="InterPro" id="IPR045414">
    <property type="entry name" value="DUF5895"/>
</dbReference>
<comment type="caution">
    <text evidence="2">The sequence shown here is derived from an EMBL/GenBank/DDBJ whole genome shotgun (WGS) entry which is preliminary data.</text>
</comment>
<dbReference type="Pfam" id="PF19247">
    <property type="entry name" value="DUF5895"/>
    <property type="match status" value="1"/>
</dbReference>
<dbReference type="EMBL" id="DNAN01000164">
    <property type="protein sequence ID" value="HAW75033.1"/>
    <property type="molecule type" value="Genomic_DNA"/>
</dbReference>
<sequence length="334" mass="37351">TATALATRTMSDFDVFDECVAGYQTFATLQILNKTKKRGWFLNNDQLKSCGWSATLKDFAKGSVIFDYEHCFGMGNTGPVDTGINFQAPRLQILWVSPLGIEAQEDGDGYKRGTTIGTFEDLDAKAKFDADKVAAELADSKNEMYKRKFTVRTKYLVYIMTKDNQRAHQTPLVLSIKGLNGTDMAEKHKLFRKEMDNCWSKFKNFSAPMAMNDKFHACTIFQPTLAADMRGSRSNEICAIESFEIPAYETQEEAEASIDKFMVPTNEFQSTWEMQETYADYYTQHAQQTARRLGGAYGIKEGVNILPASVDSGATTVDVVSTPTRDELGADTTL</sequence>
<evidence type="ECO:0000259" key="1">
    <source>
        <dbReference type="Pfam" id="PF19247"/>
    </source>
</evidence>
<feature type="non-terminal residue" evidence="2">
    <location>
        <position position="1"/>
    </location>
</feature>
<gene>
    <name evidence="2" type="ORF">DCW74_04765</name>
</gene>
<name>A0A350P166_9ALTE</name>
<organism evidence="2 3">
    <name type="scientific">Alteromonas australica</name>
    <dbReference type="NCBI Taxonomy" id="589873"/>
    <lineage>
        <taxon>Bacteria</taxon>
        <taxon>Pseudomonadati</taxon>
        <taxon>Pseudomonadota</taxon>
        <taxon>Gammaproteobacteria</taxon>
        <taxon>Alteromonadales</taxon>
        <taxon>Alteromonadaceae</taxon>
        <taxon>Alteromonas/Salinimonas group</taxon>
        <taxon>Alteromonas</taxon>
    </lineage>
</organism>
<feature type="domain" description="DUF5895" evidence="1">
    <location>
        <begin position="26"/>
        <end position="187"/>
    </location>
</feature>